<sequence length="1407" mass="154014">MLKGLQHPNIVRFYDSWESVLRGKKCIVLVTELMTSGTLKTYLKRFKVMKPKVLRSWCRQILKGLHFLHTRTPPIVHRDLKCDNIFITGPTGSVKIGDLGLATLMRTSYAKSVIGTPEFMAPEMYEEHYDESVDVYAFGMCMLEMATSEYPYSECQNAAQIYRKVTSGIKPASFDKVNVPEIKEIIECCIRQNKSERLSIKDLLNHAFFGEDTGVRVELAEEDTGTQDCLALRIWVEEPKKLKGKHKDNEAIEFSYDLENDSAEEVALEMVKSGFFHESDAKVVGKSIRDRVNLIKKSRERRQKQLLQQLLQQQQHQGFEERRDSTLTSYTFSHPSCSSSLGPGAAGQTGGGGGGGGRGQESEELPEVDQHVRQQHIFSGTTLSLPGESVGSASCESYASGQSQAYCQQGESYTHCQTTVPLTTTMLPTGESGNVPNVPLGQSVSMSSMSIGQSEGGSVGQTFLQPSTMAPQASPSVPQQYFQSQTFPSDAFPAATPHGSMPPSQSYMPPSQSYIPPVSPQAPIHVLTTSMLVSDPAGLGTIVPLAQQTQPPATPMQLTDIIPQAAPQQTQPVMIPQQTIVQQQQIGMDPQTSALQQPQQQMEAQATVLEQQQVSATQPPPEQQQSLQATAVQQLHHEPQQRIYAQQPIPPVQPTTHEQVLQTQKHQIYLQQQLDQHQQALLQRQQLIQQQQPPQQALLQQHVEQQPPSQQQSHLYQQIGQHQVGSQAGTEVIQPQTQTISQAQVPMAIQTTQIPLQTSAVAPAPVFTQQGQSEAPPQNQGQVPVHYISQSTAQAAQAMTEARVPPLAAMIQGQTQIIQTQQIPLQTSYPGSVSSSQDQVTAQKLVQTQPLHQTISQSQPQHGQGPTVDIQMMGQLSQAALQPPAAVASVPSQIQHESLVQQNAQMPGLMQPQLQQQTQDHPPGQVNAPAGAGPLTPQYVTQLTHQAMPSVQQDIAHITQQQQQQQPVLQYPQIIPSPGSAGVGTKTDASSIEPANFVAAPHAVQQAGQAYVQAQQQPLGSATDPSVIQPISQPALPQSTEQYQQQLQKLPQVHQPPSPPPPKAQLLAQPIATPIQQPVSENQVLMPLDESQRPPQFPPDSHLGTHPPAQIVTTPLYRYPVTGTIPSPQRLANQMLPLHMHTQTSIQAQAQSQTQTQIQTQVQSHTQKNIETGIAEQTVVPNVVFPAQQMPLSPSHTSCPPTTLPSLPSHHPAAAPAPELPSSPLTAQVTLPRQVNFVPTSPPPVATLQLLDFNTPKLSQASLQDCDLSLLCIAQDGPYLSSTEHQSSGSVPTNGEETVQLLANGKFEKLKISPRAFCQRPEKVSNQFQLSMLQVSSSGDNMVECQLETHSNKMVTFKFDIEGDAPEDIADYMVEEDFVLDVEKEKFVEELRTIVKKAHEILQTHSL</sequence>
<dbReference type="GO" id="GO:1904062">
    <property type="term" value="P:regulation of monoatomic cation transmembrane transport"/>
    <property type="evidence" value="ECO:0007669"/>
    <property type="project" value="UniProtKB-ARBA"/>
</dbReference>
<keyword evidence="3" id="KW-0723">Serine/threonine-protein kinase</keyword>
<dbReference type="FunFam" id="3.10.20.90:FF:000007">
    <property type="entry name" value="Serine/threonine-protein kinase WNK1 isoform 1"/>
    <property type="match status" value="1"/>
</dbReference>
<dbReference type="Gene3D" id="3.30.200.20">
    <property type="entry name" value="Phosphorylase Kinase, domain 1"/>
    <property type="match status" value="1"/>
</dbReference>
<evidence type="ECO:0000256" key="2">
    <source>
        <dbReference type="ARBA" id="ARBA00012513"/>
    </source>
</evidence>
<dbReference type="CDD" id="cd13983">
    <property type="entry name" value="STKc_WNK"/>
    <property type="match status" value="1"/>
</dbReference>
<dbReference type="GeneTree" id="ENSGT00940000160145"/>
<dbReference type="InterPro" id="IPR050588">
    <property type="entry name" value="WNK_Ser-Thr_kinase"/>
</dbReference>
<dbReference type="GO" id="GO:0004674">
    <property type="term" value="F:protein serine/threonine kinase activity"/>
    <property type="evidence" value="ECO:0007669"/>
    <property type="project" value="UniProtKB-KW"/>
</dbReference>
<evidence type="ECO:0000256" key="14">
    <source>
        <dbReference type="ARBA" id="ARBA00083534"/>
    </source>
</evidence>
<dbReference type="FunFam" id="3.10.20.90:FF:000166">
    <property type="entry name" value="serine/threonine-protein kinase WNK3 isoform X1"/>
    <property type="match status" value="1"/>
</dbReference>
<name>A0A8D2ZHW0_SCOMX</name>
<accession>A0A8D2ZHW0</accession>
<keyword evidence="7" id="KW-0418">Kinase</keyword>
<dbReference type="Proteomes" id="UP000694558">
    <property type="component" value="Chromosome 11"/>
</dbReference>
<dbReference type="GO" id="GO:0005524">
    <property type="term" value="F:ATP binding"/>
    <property type="evidence" value="ECO:0007669"/>
    <property type="project" value="UniProtKB-KW"/>
</dbReference>
<dbReference type="InterPro" id="IPR000719">
    <property type="entry name" value="Prot_kinase_dom"/>
</dbReference>
<evidence type="ECO:0000256" key="8">
    <source>
        <dbReference type="ARBA" id="ARBA00022840"/>
    </source>
</evidence>
<dbReference type="InterPro" id="IPR056865">
    <property type="entry name" value="CCTL2_WNK"/>
</dbReference>
<keyword evidence="8" id="KW-0067">ATP-binding</keyword>
<reference evidence="17" key="1">
    <citation type="submission" date="2023-05" db="EMBL/GenBank/DDBJ databases">
        <title>High-quality long-read genome of Scophthalmus maximus.</title>
        <authorList>
            <person name="Lien S."/>
            <person name="Martinez P."/>
        </authorList>
    </citation>
    <scope>NUCLEOTIDE SEQUENCE [LARGE SCALE GENOMIC DNA]</scope>
</reference>
<dbReference type="Pfam" id="PF00069">
    <property type="entry name" value="Pkinase"/>
    <property type="match status" value="1"/>
</dbReference>
<evidence type="ECO:0000313" key="17">
    <source>
        <dbReference type="Ensembl" id="ENSSMAP00000002457.2"/>
    </source>
</evidence>
<dbReference type="Pfam" id="PF24889">
    <property type="entry name" value="CCTL2_WNK"/>
    <property type="match status" value="1"/>
</dbReference>
<evidence type="ECO:0000256" key="12">
    <source>
        <dbReference type="ARBA" id="ARBA00071800"/>
    </source>
</evidence>
<dbReference type="InterPro" id="IPR008271">
    <property type="entry name" value="Ser/Thr_kinase_AS"/>
</dbReference>
<proteinExistence type="predicted"/>
<feature type="region of interest" description="Disordered" evidence="15">
    <location>
        <begin position="1192"/>
        <end position="1220"/>
    </location>
</feature>
<evidence type="ECO:0000256" key="10">
    <source>
        <dbReference type="ARBA" id="ARBA00048679"/>
    </source>
</evidence>
<evidence type="ECO:0000256" key="11">
    <source>
        <dbReference type="ARBA" id="ARBA00063874"/>
    </source>
</evidence>
<evidence type="ECO:0000256" key="6">
    <source>
        <dbReference type="ARBA" id="ARBA00022741"/>
    </source>
</evidence>
<keyword evidence="6" id="KW-0547">Nucleotide-binding</keyword>
<feature type="compositionally biased region" description="Polar residues" evidence="15">
    <location>
        <begin position="326"/>
        <end position="341"/>
    </location>
</feature>
<comment type="catalytic activity">
    <reaction evidence="10">
        <text>L-seryl-[protein] + ATP = O-phospho-L-seryl-[protein] + ADP + H(+)</text>
        <dbReference type="Rhea" id="RHEA:17989"/>
        <dbReference type="Rhea" id="RHEA-COMP:9863"/>
        <dbReference type="Rhea" id="RHEA-COMP:11604"/>
        <dbReference type="ChEBI" id="CHEBI:15378"/>
        <dbReference type="ChEBI" id="CHEBI:29999"/>
        <dbReference type="ChEBI" id="CHEBI:30616"/>
        <dbReference type="ChEBI" id="CHEBI:83421"/>
        <dbReference type="ChEBI" id="CHEBI:456216"/>
        <dbReference type="EC" id="2.7.11.1"/>
    </reaction>
</comment>
<comment type="catalytic activity">
    <reaction evidence="9">
        <text>L-threonyl-[protein] + ATP = O-phospho-L-threonyl-[protein] + ADP + H(+)</text>
        <dbReference type="Rhea" id="RHEA:46608"/>
        <dbReference type="Rhea" id="RHEA-COMP:11060"/>
        <dbReference type="Rhea" id="RHEA-COMP:11605"/>
        <dbReference type="ChEBI" id="CHEBI:15378"/>
        <dbReference type="ChEBI" id="CHEBI:30013"/>
        <dbReference type="ChEBI" id="CHEBI:30616"/>
        <dbReference type="ChEBI" id="CHEBI:61977"/>
        <dbReference type="ChEBI" id="CHEBI:456216"/>
        <dbReference type="EC" id="2.7.11.1"/>
    </reaction>
</comment>
<evidence type="ECO:0000256" key="13">
    <source>
        <dbReference type="ARBA" id="ARBA00080935"/>
    </source>
</evidence>
<evidence type="ECO:0000256" key="1">
    <source>
        <dbReference type="ARBA" id="ARBA00001946"/>
    </source>
</evidence>
<feature type="compositionally biased region" description="Gly residues" evidence="15">
    <location>
        <begin position="344"/>
        <end position="359"/>
    </location>
</feature>
<evidence type="ECO:0000313" key="18">
    <source>
        <dbReference type="Proteomes" id="UP000694558"/>
    </source>
</evidence>
<organism evidence="17 18">
    <name type="scientific">Scophthalmus maximus</name>
    <name type="common">Turbot</name>
    <name type="synonym">Psetta maxima</name>
    <dbReference type="NCBI Taxonomy" id="52904"/>
    <lineage>
        <taxon>Eukaryota</taxon>
        <taxon>Metazoa</taxon>
        <taxon>Chordata</taxon>
        <taxon>Craniata</taxon>
        <taxon>Vertebrata</taxon>
        <taxon>Euteleostomi</taxon>
        <taxon>Actinopterygii</taxon>
        <taxon>Neopterygii</taxon>
        <taxon>Teleostei</taxon>
        <taxon>Neoteleostei</taxon>
        <taxon>Acanthomorphata</taxon>
        <taxon>Carangaria</taxon>
        <taxon>Pleuronectiformes</taxon>
        <taxon>Pleuronectoidei</taxon>
        <taxon>Scophthalmidae</taxon>
        <taxon>Scophthalmus</taxon>
    </lineage>
</organism>
<evidence type="ECO:0000259" key="16">
    <source>
        <dbReference type="PROSITE" id="PS50011"/>
    </source>
</evidence>
<feature type="domain" description="Protein kinase" evidence="16">
    <location>
        <begin position="1"/>
        <end position="209"/>
    </location>
</feature>
<evidence type="ECO:0000256" key="9">
    <source>
        <dbReference type="ARBA" id="ARBA00047899"/>
    </source>
</evidence>
<dbReference type="PROSITE" id="PS50011">
    <property type="entry name" value="PROTEIN_KINASE_DOM"/>
    <property type="match status" value="1"/>
</dbReference>
<evidence type="ECO:0000256" key="7">
    <source>
        <dbReference type="ARBA" id="ARBA00022777"/>
    </source>
</evidence>
<keyword evidence="5" id="KW-0808">Transferase</keyword>
<feature type="region of interest" description="Disordered" evidence="15">
    <location>
        <begin position="1017"/>
        <end position="1045"/>
    </location>
</feature>
<feature type="compositionally biased region" description="Low complexity" evidence="15">
    <location>
        <begin position="1036"/>
        <end position="1045"/>
    </location>
</feature>
<dbReference type="EC" id="2.7.11.1" evidence="2"/>
<evidence type="ECO:0000256" key="4">
    <source>
        <dbReference type="ARBA" id="ARBA00022553"/>
    </source>
</evidence>
<feature type="compositionally biased region" description="Polar residues" evidence="15">
    <location>
        <begin position="1018"/>
        <end position="1032"/>
    </location>
</feature>
<reference evidence="17" key="2">
    <citation type="submission" date="2025-08" db="UniProtKB">
        <authorList>
            <consortium name="Ensembl"/>
        </authorList>
    </citation>
    <scope>IDENTIFICATION</scope>
</reference>
<dbReference type="InterPro" id="IPR011009">
    <property type="entry name" value="Kinase-like_dom_sf"/>
</dbReference>
<evidence type="ECO:0000256" key="3">
    <source>
        <dbReference type="ARBA" id="ARBA00022527"/>
    </source>
</evidence>
<dbReference type="FunFam" id="1.10.510.10:FF:000006">
    <property type="entry name" value="Serine/threonine-protein kinase WNK1 isoform 2"/>
    <property type="match status" value="1"/>
</dbReference>
<dbReference type="SMART" id="SM00220">
    <property type="entry name" value="S_TKc"/>
    <property type="match status" value="1"/>
</dbReference>
<dbReference type="Pfam" id="PF12202">
    <property type="entry name" value="OSR1_C"/>
    <property type="match status" value="1"/>
</dbReference>
<comment type="cofactor">
    <cofactor evidence="1">
        <name>Mg(2+)</name>
        <dbReference type="ChEBI" id="CHEBI:18420"/>
    </cofactor>
</comment>
<evidence type="ECO:0000256" key="5">
    <source>
        <dbReference type="ARBA" id="ARBA00022679"/>
    </source>
</evidence>
<protein>
    <recommendedName>
        <fullName evidence="12">Serine/threonine-protein kinase WNK3</fullName>
        <ecNumber evidence="2">2.7.11.1</ecNumber>
    </recommendedName>
    <alternativeName>
        <fullName evidence="13">Protein kinase lysine-deficient 3</fullName>
    </alternativeName>
    <alternativeName>
        <fullName evidence="14">Protein kinase with no lysine 3</fullName>
    </alternativeName>
</protein>
<dbReference type="InterPro" id="IPR024678">
    <property type="entry name" value="Kinase_OSR1/WNK_CCT"/>
</dbReference>
<dbReference type="GO" id="GO:0006884">
    <property type="term" value="P:cell volume homeostasis"/>
    <property type="evidence" value="ECO:0007669"/>
    <property type="project" value="UniProtKB-ARBA"/>
</dbReference>
<evidence type="ECO:0000256" key="15">
    <source>
        <dbReference type="SAM" id="MobiDB-lite"/>
    </source>
</evidence>
<comment type="subunit">
    <text evidence="11">Interacts with WNK1 and WNK4.</text>
</comment>
<dbReference type="PANTHER" id="PTHR13902">
    <property type="entry name" value="SERINE/THREONINE-PROTEIN KINASE WNK WITH NO LYSINE -RELATED"/>
    <property type="match status" value="1"/>
</dbReference>
<keyword evidence="4" id="KW-0597">Phosphoprotein</keyword>
<dbReference type="Gene3D" id="3.10.20.90">
    <property type="entry name" value="Phosphatidylinositol 3-kinase Catalytic Subunit, Chain A, domain 1"/>
    <property type="match status" value="2"/>
</dbReference>
<dbReference type="SUPFAM" id="SSF56112">
    <property type="entry name" value="Protein kinase-like (PK-like)"/>
    <property type="match status" value="1"/>
</dbReference>
<feature type="region of interest" description="Disordered" evidence="15">
    <location>
        <begin position="315"/>
        <end position="370"/>
    </location>
</feature>
<dbReference type="Ensembl" id="ENSSMAT00000002496.2">
    <property type="protein sequence ID" value="ENSSMAP00000002457.2"/>
    <property type="gene ID" value="ENSSMAG00000001536.2"/>
</dbReference>
<dbReference type="Gene3D" id="1.10.510.10">
    <property type="entry name" value="Transferase(Phosphotransferase) domain 1"/>
    <property type="match status" value="1"/>
</dbReference>
<dbReference type="PROSITE" id="PS00108">
    <property type="entry name" value="PROTEIN_KINASE_ST"/>
    <property type="match status" value="1"/>
</dbReference>